<evidence type="ECO:0000313" key="5">
    <source>
        <dbReference type="EMBL" id="EWT05743.1"/>
    </source>
</evidence>
<proteinExistence type="inferred from homology"/>
<feature type="region of interest" description="Disordered" evidence="2">
    <location>
        <begin position="259"/>
        <end position="287"/>
    </location>
</feature>
<feature type="domain" description="CdaR GGDEF-like" evidence="4">
    <location>
        <begin position="284"/>
        <end position="417"/>
    </location>
</feature>
<dbReference type="EMBL" id="AWQS01000090">
    <property type="protein sequence ID" value="EWT05743.1"/>
    <property type="molecule type" value="Genomic_DNA"/>
</dbReference>
<evidence type="ECO:0000256" key="1">
    <source>
        <dbReference type="ARBA" id="ARBA00006754"/>
    </source>
</evidence>
<organism evidence="5 6">
    <name type="scientific">Intrasporangium chromatireducens Q5-1</name>
    <dbReference type="NCBI Taxonomy" id="584657"/>
    <lineage>
        <taxon>Bacteria</taxon>
        <taxon>Bacillati</taxon>
        <taxon>Actinomycetota</taxon>
        <taxon>Actinomycetes</taxon>
        <taxon>Micrococcales</taxon>
        <taxon>Intrasporangiaceae</taxon>
        <taxon>Intrasporangium</taxon>
    </lineage>
</organism>
<dbReference type="InterPro" id="IPR051448">
    <property type="entry name" value="CdaR-like_regulators"/>
</dbReference>
<dbReference type="InterPro" id="IPR025736">
    <property type="entry name" value="PucR_C-HTH_dom"/>
</dbReference>
<protein>
    <submittedName>
        <fullName evidence="5">Uncharacterized protein</fullName>
    </submittedName>
</protein>
<name>W9GLM9_9MICO</name>
<accession>W9GLM9</accession>
<comment type="similarity">
    <text evidence="1">Belongs to the CdaR family.</text>
</comment>
<dbReference type="PANTHER" id="PTHR33744:SF7">
    <property type="entry name" value="PUCR FAMILY TRANSCRIPTIONAL REGULATOR"/>
    <property type="match status" value="1"/>
</dbReference>
<evidence type="ECO:0000313" key="6">
    <source>
        <dbReference type="Proteomes" id="UP000019494"/>
    </source>
</evidence>
<reference evidence="6" key="1">
    <citation type="submission" date="2013-08" db="EMBL/GenBank/DDBJ databases">
        <title>Intrasporangium oryzae NRRL B-24470.</title>
        <authorList>
            <person name="Liu H."/>
            <person name="Wang G."/>
        </authorList>
    </citation>
    <scope>NUCLEOTIDE SEQUENCE [LARGE SCALE GENOMIC DNA]</scope>
    <source>
        <strain evidence="6">Q5-1</strain>
    </source>
</reference>
<dbReference type="OrthoDB" id="3246591at2"/>
<evidence type="ECO:0000259" key="4">
    <source>
        <dbReference type="Pfam" id="PF17853"/>
    </source>
</evidence>
<dbReference type="RefSeq" id="WP_034716895.1">
    <property type="nucleotide sequence ID" value="NZ_AWQS01000090.1"/>
</dbReference>
<dbReference type="Pfam" id="PF13556">
    <property type="entry name" value="HTH_30"/>
    <property type="match status" value="1"/>
</dbReference>
<dbReference type="PANTHER" id="PTHR33744">
    <property type="entry name" value="CARBOHYDRATE DIACID REGULATOR"/>
    <property type="match status" value="1"/>
</dbReference>
<dbReference type="Gene3D" id="1.10.10.2840">
    <property type="entry name" value="PucR C-terminal helix-turn-helix domain"/>
    <property type="match status" value="1"/>
</dbReference>
<dbReference type="Proteomes" id="UP000019494">
    <property type="component" value="Unassembled WGS sequence"/>
</dbReference>
<dbReference type="InterPro" id="IPR042070">
    <property type="entry name" value="PucR_C-HTH_sf"/>
</dbReference>
<evidence type="ECO:0000259" key="3">
    <source>
        <dbReference type="Pfam" id="PF13556"/>
    </source>
</evidence>
<dbReference type="Pfam" id="PF17853">
    <property type="entry name" value="GGDEF_2"/>
    <property type="match status" value="1"/>
</dbReference>
<dbReference type="AlphaFoldDB" id="W9GLM9"/>
<feature type="domain" description="PucR C-terminal helix-turn-helix" evidence="3">
    <location>
        <begin position="466"/>
        <end position="522"/>
    </location>
</feature>
<keyword evidence="6" id="KW-1185">Reference proteome</keyword>
<evidence type="ECO:0000256" key="2">
    <source>
        <dbReference type="SAM" id="MobiDB-lite"/>
    </source>
</evidence>
<sequence>MNDLRQGGPVGESITLAELLRTEPMRAVQLHALAGLDRVVDEVRLVDDVEQVRAARPGTLVVLQHGIARTAWSTAIAVRYAWERNVRAVICELDMVAAPSVISLAERLSVPLGIHGGDLAALALELSAIVAYPEASRARLVARCAELVAQQYDVDSILAVVQSELPGVQVTLHTPPRHTEGQATAAPEPSIRVPMGRLDVRQGRELLATLERGSVAWARTVHAVLEIARAQIIACEAAAQIGLAQRRQLEEWTLRQLVEPGPRGGGHPGWREQLAPAGPGGQLHRPEARAAAERLGWRLGPRVIAGSIVPLDTDMPVDDDLDLTLAAAWPQGLDLAGPVRHGEGWGVWISFEDELETGSPEQARTLERRALRTLSATLQRCLEQVSIGITLLAGVGTPVGADGLATSLRHAELAARAARDRPGQPPQSFTDLGARAFLAAVDGPALRELALETLAPLASVEDGIVLAQTLGAYLDCGGSTGRAAELLGVHRNTVTGRIDRIRRLGVDIEAPGTRLGIHMAAHLLGR</sequence>
<dbReference type="InterPro" id="IPR041522">
    <property type="entry name" value="CdaR_GGDEF"/>
</dbReference>
<gene>
    <name evidence="5" type="ORF">N864_02735</name>
</gene>
<comment type="caution">
    <text evidence="5">The sequence shown here is derived from an EMBL/GenBank/DDBJ whole genome shotgun (WGS) entry which is preliminary data.</text>
</comment>